<keyword evidence="4" id="KW-1185">Reference proteome</keyword>
<organism evidence="3 4">
    <name type="scientific">Chlorella sorokiniana</name>
    <name type="common">Freshwater green alga</name>
    <dbReference type="NCBI Taxonomy" id="3076"/>
    <lineage>
        <taxon>Eukaryota</taxon>
        <taxon>Viridiplantae</taxon>
        <taxon>Chlorophyta</taxon>
        <taxon>core chlorophytes</taxon>
        <taxon>Trebouxiophyceae</taxon>
        <taxon>Chlorellales</taxon>
        <taxon>Chlorellaceae</taxon>
        <taxon>Chlorella clade</taxon>
        <taxon>Chlorella</taxon>
    </lineage>
</organism>
<proteinExistence type="predicted"/>
<dbReference type="AlphaFoldDB" id="A0A2P6U1Q8"/>
<dbReference type="SUPFAM" id="SSF49265">
    <property type="entry name" value="Fibronectin type III"/>
    <property type="match status" value="1"/>
</dbReference>
<evidence type="ECO:0000313" key="3">
    <source>
        <dbReference type="EMBL" id="PRW60257.1"/>
    </source>
</evidence>
<sequence length="265" mass="26891">MRRAALLLLAVALLGAAGAAQAQLLGLGWRGRDLGACTAKAPPMPSGLKASVLAEGSVALSWAAGDAASPAPTGPACVSGYSILVTITGQPAKDGRKFTTKATSATINNLIPSQRYTVEVRAVSPRGFPDSPAATLTSLRPTRAAGAATFAVGEPNPAAPLEGWQCVAREGYNVCSAGKAGLCEPVTCADIARLGRCAAPYLRVQDWAARTITQHCAAECGGCAAAGGAKLDPADYLAPVNEYCCAFEAGQYFNTKGTVGPVPDL</sequence>
<protein>
    <submittedName>
        <fullName evidence="3">Ephrin type-A receptor 7 isoform X2</fullName>
    </submittedName>
</protein>
<accession>A0A2P6U1Q8</accession>
<dbReference type="PROSITE" id="PS50853">
    <property type="entry name" value="FN3"/>
    <property type="match status" value="1"/>
</dbReference>
<dbReference type="InterPro" id="IPR013783">
    <property type="entry name" value="Ig-like_fold"/>
</dbReference>
<dbReference type="InterPro" id="IPR036116">
    <property type="entry name" value="FN3_sf"/>
</dbReference>
<comment type="caution">
    <text evidence="3">The sequence shown here is derived from an EMBL/GenBank/DDBJ whole genome shotgun (WGS) entry which is preliminary data.</text>
</comment>
<reference evidence="3 4" key="1">
    <citation type="journal article" date="2018" name="Plant J.">
        <title>Genome sequences of Chlorella sorokiniana UTEX 1602 and Micractinium conductrix SAG 241.80: implications to maltose excretion by a green alga.</title>
        <authorList>
            <person name="Arriola M.B."/>
            <person name="Velmurugan N."/>
            <person name="Zhang Y."/>
            <person name="Plunkett M.H."/>
            <person name="Hondzo H."/>
            <person name="Barney B.M."/>
        </authorList>
    </citation>
    <scope>NUCLEOTIDE SEQUENCE [LARGE SCALE GENOMIC DNA]</scope>
    <source>
        <strain evidence="4">UTEX 1602</strain>
    </source>
</reference>
<evidence type="ECO:0000313" key="4">
    <source>
        <dbReference type="Proteomes" id="UP000239899"/>
    </source>
</evidence>
<dbReference type="EMBL" id="LHPG02000002">
    <property type="protein sequence ID" value="PRW60257.1"/>
    <property type="molecule type" value="Genomic_DNA"/>
</dbReference>
<evidence type="ECO:0000259" key="2">
    <source>
        <dbReference type="PROSITE" id="PS50853"/>
    </source>
</evidence>
<keyword evidence="3" id="KW-0675">Receptor</keyword>
<gene>
    <name evidence="3" type="ORF">C2E21_0802</name>
</gene>
<dbReference type="OrthoDB" id="511177at2759"/>
<keyword evidence="1" id="KW-0732">Signal</keyword>
<name>A0A2P6U1Q8_CHLSO</name>
<feature type="chain" id="PRO_5015153075" evidence="1">
    <location>
        <begin position="23"/>
        <end position="265"/>
    </location>
</feature>
<dbReference type="InterPro" id="IPR003961">
    <property type="entry name" value="FN3_dom"/>
</dbReference>
<dbReference type="Gene3D" id="2.60.40.10">
    <property type="entry name" value="Immunoglobulins"/>
    <property type="match status" value="1"/>
</dbReference>
<dbReference type="SMART" id="SM00060">
    <property type="entry name" value="FN3"/>
    <property type="match status" value="1"/>
</dbReference>
<dbReference type="Proteomes" id="UP000239899">
    <property type="component" value="Unassembled WGS sequence"/>
</dbReference>
<evidence type="ECO:0000256" key="1">
    <source>
        <dbReference type="SAM" id="SignalP"/>
    </source>
</evidence>
<dbReference type="CDD" id="cd00063">
    <property type="entry name" value="FN3"/>
    <property type="match status" value="1"/>
</dbReference>
<dbReference type="Pfam" id="PF00041">
    <property type="entry name" value="fn3"/>
    <property type="match status" value="1"/>
</dbReference>
<feature type="signal peptide" evidence="1">
    <location>
        <begin position="1"/>
        <end position="22"/>
    </location>
</feature>
<feature type="domain" description="Fibronectin type-III" evidence="2">
    <location>
        <begin position="44"/>
        <end position="145"/>
    </location>
</feature>